<gene>
    <name evidence="2" type="ORF">AAE021_14895</name>
</gene>
<sequence>MNFTRLILPVAALLLATGCAAGPDNSETNSRDLLREHGLEEASTSEVIEQLDRTNEDRSTGLSASVTYDSVILQDKGQETILALPENQFYLAVAPWTTTTHDCFHHSLSGCQGELSNTPVQVRITGADGTVLVDESTSTYDNGFAGFWLPKDITGSLHITSAAGTATQDFSTFEDDPTCITTMRLV</sequence>
<dbReference type="Proteomes" id="UP001448858">
    <property type="component" value="Chromosome"/>
</dbReference>
<reference evidence="2 3" key="1">
    <citation type="submission" date="2024-04" db="EMBL/GenBank/DDBJ databases">
        <title>Arthrobacter sp. from Plains bison fecal sample.</title>
        <authorList>
            <person name="Ruzzini A."/>
        </authorList>
    </citation>
    <scope>NUCLEOTIDE SEQUENCE [LARGE SCALE GENOMIC DNA]</scope>
    <source>
        <strain evidence="2 3">EINP1</strain>
    </source>
</reference>
<keyword evidence="1" id="KW-0732">Signal</keyword>
<dbReference type="Gene3D" id="2.60.40.3700">
    <property type="match status" value="1"/>
</dbReference>
<feature type="signal peptide" evidence="1">
    <location>
        <begin position="1"/>
        <end position="21"/>
    </location>
</feature>
<dbReference type="NCBIfam" id="NF038094">
    <property type="entry name" value="CueP_fam"/>
    <property type="match status" value="1"/>
</dbReference>
<evidence type="ECO:0000313" key="3">
    <source>
        <dbReference type="Proteomes" id="UP001448858"/>
    </source>
</evidence>
<organism evidence="2 3">
    <name type="scientific">Arthrobacter citreus</name>
    <dbReference type="NCBI Taxonomy" id="1670"/>
    <lineage>
        <taxon>Bacteria</taxon>
        <taxon>Bacillati</taxon>
        <taxon>Actinomycetota</taxon>
        <taxon>Actinomycetes</taxon>
        <taxon>Micrococcales</taxon>
        <taxon>Micrococcaceae</taxon>
        <taxon>Arthrobacter</taxon>
    </lineage>
</organism>
<dbReference type="EMBL" id="CP151657">
    <property type="protein sequence ID" value="WZP15432.1"/>
    <property type="molecule type" value="Genomic_DNA"/>
</dbReference>
<proteinExistence type="predicted"/>
<evidence type="ECO:0000256" key="1">
    <source>
        <dbReference type="SAM" id="SignalP"/>
    </source>
</evidence>
<name>A0ABZ2ZUC4_9MICC</name>
<dbReference type="Pfam" id="PF21172">
    <property type="entry name" value="CueP"/>
    <property type="match status" value="1"/>
</dbReference>
<dbReference type="RefSeq" id="WP_342023093.1">
    <property type="nucleotide sequence ID" value="NZ_CP151657.1"/>
</dbReference>
<feature type="chain" id="PRO_5047432375" evidence="1">
    <location>
        <begin position="22"/>
        <end position="186"/>
    </location>
</feature>
<protein>
    <submittedName>
        <fullName evidence="2">CueP family metal-binding protein</fullName>
    </submittedName>
</protein>
<keyword evidence="3" id="KW-1185">Reference proteome</keyword>
<dbReference type="InterPro" id="IPR047808">
    <property type="entry name" value="CueP-like"/>
</dbReference>
<evidence type="ECO:0000313" key="2">
    <source>
        <dbReference type="EMBL" id="WZP15432.1"/>
    </source>
</evidence>
<dbReference type="PROSITE" id="PS51257">
    <property type="entry name" value="PROKAR_LIPOPROTEIN"/>
    <property type="match status" value="1"/>
</dbReference>
<accession>A0ABZ2ZUC4</accession>